<sequence length="426" mass="45503">MSAARDDTLPDPWHVRLGQGLTQRPWIIDGGLIALPLTLLSVLSAAQNQGYTFFGGPAPWGLVFALDLLTILPLTVRRMRPAWAAGLIALGALGQILTLVGPGFSAFTVPFVLYSVAKFGSRRASRLYLGVALAGAVLLGLYALVQQLLVLPAYAIRLETLFVVLLMTGFAAAVAMVAWLLGDLAGRRRREIAAITERNELLERERDHETRLAADAERMRIAREMHDVVSHSMSVMIAQADGGRYVVAQDPQAAAGAFETIGRTGREALTEMRRMLGVLREERESLLVQPAPGLEDLERMIADVRAAGLEVTFTDRVAEALPGGPPLAEGAALAVHRIVQEALTNTLKHGGPGATAEVTLSAEDGWLVIEVRDTGRGARAEGDGAGSGLLGMAERARLHGGDVQTRAHAGGFDVVARIPLTTEKES</sequence>
<keyword evidence="5" id="KW-0547">Nucleotide-binding</keyword>
<organism evidence="12 13">
    <name type="scientific">Nesterenkonia aethiopica</name>
    <dbReference type="NCBI Taxonomy" id="269144"/>
    <lineage>
        <taxon>Bacteria</taxon>
        <taxon>Bacillati</taxon>
        <taxon>Actinomycetota</taxon>
        <taxon>Actinomycetes</taxon>
        <taxon>Micrococcales</taxon>
        <taxon>Micrococcaceae</taxon>
        <taxon>Nesterenkonia</taxon>
    </lineage>
</organism>
<evidence type="ECO:0000256" key="6">
    <source>
        <dbReference type="ARBA" id="ARBA00022777"/>
    </source>
</evidence>
<dbReference type="Pfam" id="PF07730">
    <property type="entry name" value="HisKA_3"/>
    <property type="match status" value="1"/>
</dbReference>
<evidence type="ECO:0000313" key="13">
    <source>
        <dbReference type="Proteomes" id="UP001500236"/>
    </source>
</evidence>
<comment type="catalytic activity">
    <reaction evidence="1">
        <text>ATP + protein L-histidine = ADP + protein N-phospho-L-histidine.</text>
        <dbReference type="EC" id="2.7.13.3"/>
    </reaction>
</comment>
<keyword evidence="8" id="KW-0902">Two-component regulatory system</keyword>
<feature type="transmembrane region" description="Helical" evidence="10">
    <location>
        <begin position="26"/>
        <end position="46"/>
    </location>
</feature>
<evidence type="ECO:0000256" key="1">
    <source>
        <dbReference type="ARBA" id="ARBA00000085"/>
    </source>
</evidence>
<dbReference type="InterPro" id="IPR050482">
    <property type="entry name" value="Sensor_HK_TwoCompSys"/>
</dbReference>
<proteinExistence type="predicted"/>
<feature type="transmembrane region" description="Helical" evidence="10">
    <location>
        <begin position="161"/>
        <end position="181"/>
    </location>
</feature>
<reference evidence="13" key="1">
    <citation type="journal article" date="2019" name="Int. J. Syst. Evol. Microbiol.">
        <title>The Global Catalogue of Microorganisms (GCM) 10K type strain sequencing project: providing services to taxonomists for standard genome sequencing and annotation.</title>
        <authorList>
            <consortium name="The Broad Institute Genomics Platform"/>
            <consortium name="The Broad Institute Genome Sequencing Center for Infectious Disease"/>
            <person name="Wu L."/>
            <person name="Ma J."/>
        </authorList>
    </citation>
    <scope>NUCLEOTIDE SEQUENCE [LARGE SCALE GENOMIC DNA]</scope>
    <source>
        <strain evidence="13">JCM 14309</strain>
    </source>
</reference>
<feature type="domain" description="Histidine kinase/HSP90-like ATPase" evidence="11">
    <location>
        <begin position="330"/>
        <end position="422"/>
    </location>
</feature>
<keyword evidence="10" id="KW-0472">Membrane</keyword>
<dbReference type="Proteomes" id="UP001500236">
    <property type="component" value="Unassembled WGS sequence"/>
</dbReference>
<evidence type="ECO:0000256" key="3">
    <source>
        <dbReference type="ARBA" id="ARBA00022553"/>
    </source>
</evidence>
<accession>A0ABP6LRX1</accession>
<feature type="transmembrane region" description="Helical" evidence="10">
    <location>
        <begin position="58"/>
        <end position="76"/>
    </location>
</feature>
<keyword evidence="3" id="KW-0597">Phosphoprotein</keyword>
<evidence type="ECO:0000259" key="11">
    <source>
        <dbReference type="SMART" id="SM00387"/>
    </source>
</evidence>
<dbReference type="Gene3D" id="3.30.565.10">
    <property type="entry name" value="Histidine kinase-like ATPase, C-terminal domain"/>
    <property type="match status" value="1"/>
</dbReference>
<dbReference type="PANTHER" id="PTHR24421:SF10">
    <property type="entry name" value="NITRATE_NITRITE SENSOR PROTEIN NARQ"/>
    <property type="match status" value="1"/>
</dbReference>
<evidence type="ECO:0000256" key="9">
    <source>
        <dbReference type="SAM" id="Coils"/>
    </source>
</evidence>
<dbReference type="Pfam" id="PF02518">
    <property type="entry name" value="HATPase_c"/>
    <property type="match status" value="1"/>
</dbReference>
<keyword evidence="4" id="KW-0808">Transferase</keyword>
<dbReference type="EMBL" id="BAAAVT010000003">
    <property type="protein sequence ID" value="GAA3053984.1"/>
    <property type="molecule type" value="Genomic_DNA"/>
</dbReference>
<dbReference type="RefSeq" id="WP_344743767.1">
    <property type="nucleotide sequence ID" value="NZ_BAAAVT010000003.1"/>
</dbReference>
<dbReference type="CDD" id="cd16917">
    <property type="entry name" value="HATPase_UhpB-NarQ-NarX-like"/>
    <property type="match status" value="1"/>
</dbReference>
<dbReference type="Pfam" id="PF23539">
    <property type="entry name" value="DUF7134"/>
    <property type="match status" value="1"/>
</dbReference>
<dbReference type="SUPFAM" id="SSF55874">
    <property type="entry name" value="ATPase domain of HSP90 chaperone/DNA topoisomerase II/histidine kinase"/>
    <property type="match status" value="1"/>
</dbReference>
<dbReference type="PANTHER" id="PTHR24421">
    <property type="entry name" value="NITRATE/NITRITE SENSOR PROTEIN NARX-RELATED"/>
    <property type="match status" value="1"/>
</dbReference>
<keyword evidence="7" id="KW-0067">ATP-binding</keyword>
<gene>
    <name evidence="12" type="ORF">GCM10010529_05000</name>
</gene>
<evidence type="ECO:0000256" key="8">
    <source>
        <dbReference type="ARBA" id="ARBA00023012"/>
    </source>
</evidence>
<keyword evidence="9" id="KW-0175">Coiled coil</keyword>
<keyword evidence="6" id="KW-0418">Kinase</keyword>
<evidence type="ECO:0000256" key="5">
    <source>
        <dbReference type="ARBA" id="ARBA00022741"/>
    </source>
</evidence>
<feature type="transmembrane region" description="Helical" evidence="10">
    <location>
        <begin position="82"/>
        <end position="115"/>
    </location>
</feature>
<dbReference type="InterPro" id="IPR036890">
    <property type="entry name" value="HATPase_C_sf"/>
</dbReference>
<comment type="caution">
    <text evidence="12">The sequence shown here is derived from an EMBL/GenBank/DDBJ whole genome shotgun (WGS) entry which is preliminary data.</text>
</comment>
<feature type="transmembrane region" description="Helical" evidence="10">
    <location>
        <begin position="127"/>
        <end position="149"/>
    </location>
</feature>
<dbReference type="EC" id="2.7.13.3" evidence="2"/>
<dbReference type="Gene3D" id="1.20.5.1930">
    <property type="match status" value="1"/>
</dbReference>
<keyword evidence="10" id="KW-0812">Transmembrane</keyword>
<dbReference type="SMART" id="SM00387">
    <property type="entry name" value="HATPase_c"/>
    <property type="match status" value="1"/>
</dbReference>
<evidence type="ECO:0000256" key="2">
    <source>
        <dbReference type="ARBA" id="ARBA00012438"/>
    </source>
</evidence>
<evidence type="ECO:0000313" key="12">
    <source>
        <dbReference type="EMBL" id="GAA3053984.1"/>
    </source>
</evidence>
<dbReference type="InterPro" id="IPR003594">
    <property type="entry name" value="HATPase_dom"/>
</dbReference>
<dbReference type="InterPro" id="IPR011712">
    <property type="entry name" value="Sig_transdc_His_kin_sub3_dim/P"/>
</dbReference>
<feature type="coiled-coil region" evidence="9">
    <location>
        <begin position="192"/>
        <end position="219"/>
    </location>
</feature>
<evidence type="ECO:0000256" key="4">
    <source>
        <dbReference type="ARBA" id="ARBA00022679"/>
    </source>
</evidence>
<evidence type="ECO:0000256" key="7">
    <source>
        <dbReference type="ARBA" id="ARBA00022840"/>
    </source>
</evidence>
<dbReference type="InterPro" id="IPR055558">
    <property type="entry name" value="DUF7134"/>
</dbReference>
<evidence type="ECO:0000256" key="10">
    <source>
        <dbReference type="SAM" id="Phobius"/>
    </source>
</evidence>
<keyword evidence="10" id="KW-1133">Transmembrane helix</keyword>
<name>A0ABP6LRX1_9MICC</name>
<protein>
    <recommendedName>
        <fullName evidence="2">histidine kinase</fullName>
        <ecNumber evidence="2">2.7.13.3</ecNumber>
    </recommendedName>
</protein>
<keyword evidence="13" id="KW-1185">Reference proteome</keyword>